<dbReference type="InterPro" id="IPR002677">
    <property type="entry name" value="Ribosomal_bL32"/>
</dbReference>
<dbReference type="Gene3D" id="1.20.5.640">
    <property type="entry name" value="Single helix bin"/>
    <property type="match status" value="1"/>
</dbReference>
<evidence type="ECO:0000256" key="4">
    <source>
        <dbReference type="ARBA" id="ARBA00035178"/>
    </source>
</evidence>
<evidence type="ECO:0000256" key="2">
    <source>
        <dbReference type="ARBA" id="ARBA00022980"/>
    </source>
</evidence>
<reference evidence="6" key="1">
    <citation type="submission" date="1998-03" db="EMBL/GenBank/DDBJ databases">
        <authorList>
            <person name="Van Rinsum A."/>
        </authorList>
    </citation>
    <scope>NUCLEOTIDE SEQUENCE</scope>
    <source>
        <strain evidence="6">DSM 571</strain>
    </source>
</reference>
<name>O65982_THETR</name>
<dbReference type="NCBIfam" id="TIGR01031">
    <property type="entry name" value="rpmF_bact"/>
    <property type="match status" value="1"/>
</dbReference>
<dbReference type="InterPro" id="IPR011332">
    <property type="entry name" value="Ribosomal_zn-bd"/>
</dbReference>
<dbReference type="Pfam" id="PF02620">
    <property type="entry name" value="YceD"/>
    <property type="match status" value="1"/>
</dbReference>
<dbReference type="EMBL" id="AJ004870">
    <property type="protein sequence ID" value="CAA06176.1"/>
    <property type="molecule type" value="Genomic_DNA"/>
</dbReference>
<dbReference type="GO" id="GO:0006412">
    <property type="term" value="P:translation"/>
    <property type="evidence" value="ECO:0007669"/>
    <property type="project" value="UniProtKB-UniRule"/>
</dbReference>
<sequence length="228" mass="26173">MKIDLSKIKGHRGRSIEVNYVENLSVLEVNNNNYVVSKPISVTGNITHDSEGIILKLLVRGAIKVTCDRCLEEFEHDFIKPIDEILNEADEDYSYEVEDDKLDLTKIVIENVELSLPMKFVCSPDCKGLCPICGKNLNHEKCDCQIKEVDPRLSVLNKLLQKMYEVYFMPVPKRRTSKARRDKRRHSHSLAIPAYVLCPQCHEPKLPHRVCLSCGYYDGKEVLEVVEK</sequence>
<comment type="similarity">
    <text evidence="1 5">Belongs to the bacterial ribosomal protein bL32 family.</text>
</comment>
<dbReference type="AlphaFoldDB" id="O65982"/>
<evidence type="ECO:0000256" key="3">
    <source>
        <dbReference type="ARBA" id="ARBA00023274"/>
    </source>
</evidence>
<evidence type="ECO:0000313" key="6">
    <source>
        <dbReference type="EMBL" id="CAA06176.1"/>
    </source>
</evidence>
<keyword evidence="2 5" id="KW-0689">Ribosomal protein</keyword>
<gene>
    <name evidence="6" type="primary">orf1</name>
    <name evidence="5" type="synonym">rpmF</name>
</gene>
<dbReference type="GO" id="GO:0003735">
    <property type="term" value="F:structural constituent of ribosome"/>
    <property type="evidence" value="ECO:0007669"/>
    <property type="project" value="InterPro"/>
</dbReference>
<dbReference type="InterPro" id="IPR044957">
    <property type="entry name" value="Ribosomal_bL32_bact"/>
</dbReference>
<dbReference type="InterPro" id="IPR003772">
    <property type="entry name" value="YceD"/>
</dbReference>
<evidence type="ECO:0000256" key="5">
    <source>
        <dbReference type="HAMAP-Rule" id="MF_00340"/>
    </source>
</evidence>
<dbReference type="PANTHER" id="PTHR35534:SF1">
    <property type="entry name" value="LARGE RIBOSOMAL SUBUNIT PROTEIN BL32"/>
    <property type="match status" value="1"/>
</dbReference>
<dbReference type="PANTHER" id="PTHR35534">
    <property type="entry name" value="50S RIBOSOMAL PROTEIN L32"/>
    <property type="match status" value="1"/>
</dbReference>
<dbReference type="HAMAP" id="MF_00340">
    <property type="entry name" value="Ribosomal_bL32"/>
    <property type="match status" value="1"/>
</dbReference>
<protein>
    <recommendedName>
        <fullName evidence="4 5">Large ribosomal subunit protein bL32</fullName>
    </recommendedName>
</protein>
<organism evidence="6">
    <name type="scientific">Thermoanaerobacterium thermosaccharolyticum</name>
    <name type="common">Clostridium thermosaccharolyticum</name>
    <dbReference type="NCBI Taxonomy" id="1517"/>
    <lineage>
        <taxon>Bacteria</taxon>
        <taxon>Bacillati</taxon>
        <taxon>Bacillota</taxon>
        <taxon>Clostridia</taxon>
        <taxon>Thermoanaerobacterales</taxon>
        <taxon>Thermoanaerobacteraceae</taxon>
        <taxon>Thermoanaerobacterium</taxon>
    </lineage>
</organism>
<dbReference type="Pfam" id="PF01783">
    <property type="entry name" value="Ribosomal_L32p"/>
    <property type="match status" value="1"/>
</dbReference>
<keyword evidence="3 5" id="KW-0687">Ribonucleoprotein</keyword>
<dbReference type="GO" id="GO:0015934">
    <property type="term" value="C:large ribosomal subunit"/>
    <property type="evidence" value="ECO:0007669"/>
    <property type="project" value="InterPro"/>
</dbReference>
<dbReference type="SUPFAM" id="SSF57829">
    <property type="entry name" value="Zn-binding ribosomal proteins"/>
    <property type="match status" value="1"/>
</dbReference>
<accession>O65982</accession>
<proteinExistence type="inferred from homology"/>
<evidence type="ECO:0000256" key="1">
    <source>
        <dbReference type="ARBA" id="ARBA00008560"/>
    </source>
</evidence>